<keyword evidence="2" id="KW-1185">Reference proteome</keyword>
<dbReference type="PANTHER" id="PTHR33504">
    <property type="entry name" value="NADH DEHYDROGENASE (UBIQUINONE) 1 BETA SUBCOMPLEX, 4"/>
    <property type="match status" value="1"/>
</dbReference>
<protein>
    <submittedName>
        <fullName evidence="1">Uncharacterized protein</fullName>
    </submittedName>
</protein>
<dbReference type="EMBL" id="JAERUA010000013">
    <property type="protein sequence ID" value="KAI1891281.1"/>
    <property type="molecule type" value="Genomic_DNA"/>
</dbReference>
<evidence type="ECO:0000313" key="1">
    <source>
        <dbReference type="EMBL" id="KAI1891281.1"/>
    </source>
</evidence>
<feature type="non-terminal residue" evidence="1">
    <location>
        <position position="366"/>
    </location>
</feature>
<comment type="caution">
    <text evidence="1">The sequence shown here is derived from an EMBL/GenBank/DDBJ whole genome shotgun (WGS) entry which is preliminary data.</text>
</comment>
<dbReference type="PANTHER" id="PTHR33504:SF2">
    <property type="entry name" value="PROTEIN MFI"/>
    <property type="match status" value="1"/>
</dbReference>
<reference evidence="1" key="1">
    <citation type="submission" date="2021-01" db="EMBL/GenBank/DDBJ databases">
        <authorList>
            <person name="Zahm M."/>
            <person name="Roques C."/>
            <person name="Cabau C."/>
            <person name="Klopp C."/>
            <person name="Donnadieu C."/>
            <person name="Jouanno E."/>
            <person name="Lampietro C."/>
            <person name="Louis A."/>
            <person name="Herpin A."/>
            <person name="Echchiki A."/>
            <person name="Berthelot C."/>
            <person name="Parey E."/>
            <person name="Roest-Crollius H."/>
            <person name="Braasch I."/>
            <person name="Postlethwait J."/>
            <person name="Bobe J."/>
            <person name="Montfort J."/>
            <person name="Bouchez O."/>
            <person name="Begum T."/>
            <person name="Mejri S."/>
            <person name="Adams A."/>
            <person name="Chen W.-J."/>
            <person name="Guiguen Y."/>
        </authorList>
    </citation>
    <scope>NUCLEOTIDE SEQUENCE</scope>
    <source>
        <tissue evidence="1">Blood</tissue>
    </source>
</reference>
<evidence type="ECO:0000313" key="2">
    <source>
        <dbReference type="Proteomes" id="UP000829720"/>
    </source>
</evidence>
<organism evidence="1 2">
    <name type="scientific">Albula goreensis</name>
    <dbReference type="NCBI Taxonomy" id="1534307"/>
    <lineage>
        <taxon>Eukaryota</taxon>
        <taxon>Metazoa</taxon>
        <taxon>Chordata</taxon>
        <taxon>Craniata</taxon>
        <taxon>Vertebrata</taxon>
        <taxon>Euteleostomi</taxon>
        <taxon>Actinopterygii</taxon>
        <taxon>Neopterygii</taxon>
        <taxon>Teleostei</taxon>
        <taxon>Albuliformes</taxon>
        <taxon>Albulidae</taxon>
        <taxon>Albula</taxon>
    </lineage>
</organism>
<gene>
    <name evidence="1" type="ORF">AGOR_G00142170</name>
</gene>
<accession>A0A8T3D3W0</accession>
<dbReference type="Proteomes" id="UP000829720">
    <property type="component" value="Unassembled WGS sequence"/>
</dbReference>
<proteinExistence type="predicted"/>
<dbReference type="OrthoDB" id="10253073at2759"/>
<name>A0A8T3D3W0_9TELE</name>
<dbReference type="AlphaFoldDB" id="A0A8T3D3W0"/>
<sequence length="366" mass="41575">FKAQLDTRFPKRPSEIKAPLHTERQLEAEGLHLPHQVPGALGDQCAKPHTLHRAGGVAEGGDTLESKGRERTARAAAVIQRTWRKYADRQTFRNIKRLLSFRNEGEPRQLLRYFNPSEAKILDAAAGVFVRFRLGGSVFPPHIYYKIFTHRPIVDMCASSPRVYTSPVLRAALPMQKTNRCCVIMDDSLGWYRRIDNNNWRLLSSKLPRFGAPVTLETSCPKRPFHYSSLQRRQDVEKKKKMRKIEWMKKMYSEGALVACTQQRDTALLVQQGVQSLMEAVEQLGPTHVMDWEVDELLEWTNALNFEDYLNEWKNMATSNSSDEYTGPAPSAGTFQSLSAYTGEMSATDQLVPDLQCLSSLPESSV</sequence>
<dbReference type="PROSITE" id="PS50096">
    <property type="entry name" value="IQ"/>
    <property type="match status" value="1"/>
</dbReference>